<evidence type="ECO:0000313" key="7">
    <source>
        <dbReference type="EMBL" id="SED57463.1"/>
    </source>
</evidence>
<keyword evidence="4" id="KW-1015">Disulfide bond</keyword>
<dbReference type="InterPro" id="IPR036249">
    <property type="entry name" value="Thioredoxin-like_sf"/>
</dbReference>
<keyword evidence="3" id="KW-0735">Signal-anchor</keyword>
<evidence type="ECO:0000256" key="1">
    <source>
        <dbReference type="ARBA" id="ARBA00004196"/>
    </source>
</evidence>
<keyword evidence="5" id="KW-0676">Redox-active center</keyword>
<dbReference type="Gene3D" id="3.40.30.10">
    <property type="entry name" value="Glutaredoxin"/>
    <property type="match status" value="1"/>
</dbReference>
<dbReference type="CDD" id="cd02966">
    <property type="entry name" value="TlpA_like_family"/>
    <property type="match status" value="1"/>
</dbReference>
<dbReference type="Proteomes" id="UP000199220">
    <property type="component" value="Unassembled WGS sequence"/>
</dbReference>
<dbReference type="GO" id="GO:0030313">
    <property type="term" value="C:cell envelope"/>
    <property type="evidence" value="ECO:0007669"/>
    <property type="project" value="UniProtKB-SubCell"/>
</dbReference>
<keyword evidence="3" id="KW-0812">Transmembrane</keyword>
<dbReference type="PANTHER" id="PTHR42852">
    <property type="entry name" value="THIOL:DISULFIDE INTERCHANGE PROTEIN DSBE"/>
    <property type="match status" value="1"/>
</dbReference>
<dbReference type="EMBL" id="FNTX01000001">
    <property type="protein sequence ID" value="SED57463.1"/>
    <property type="molecule type" value="Genomic_DNA"/>
</dbReference>
<keyword evidence="2" id="KW-0201">Cytochrome c-type biogenesis</keyword>
<evidence type="ECO:0000256" key="2">
    <source>
        <dbReference type="ARBA" id="ARBA00022748"/>
    </source>
</evidence>
<accession>A0A1H5BS87</accession>
<protein>
    <submittedName>
        <fullName evidence="7">Thiol-disulfide isomerase or thioredoxin</fullName>
    </submittedName>
</protein>
<dbReference type="Pfam" id="PF08534">
    <property type="entry name" value="Redoxin"/>
    <property type="match status" value="1"/>
</dbReference>
<dbReference type="AlphaFoldDB" id="A0A1H5BS87"/>
<evidence type="ECO:0000256" key="4">
    <source>
        <dbReference type="ARBA" id="ARBA00023157"/>
    </source>
</evidence>
<dbReference type="SUPFAM" id="SSF52833">
    <property type="entry name" value="Thioredoxin-like"/>
    <property type="match status" value="1"/>
</dbReference>
<organism evidence="7 8">
    <name type="scientific">Ruania alba</name>
    <dbReference type="NCBI Taxonomy" id="648782"/>
    <lineage>
        <taxon>Bacteria</taxon>
        <taxon>Bacillati</taxon>
        <taxon>Actinomycetota</taxon>
        <taxon>Actinomycetes</taxon>
        <taxon>Micrococcales</taxon>
        <taxon>Ruaniaceae</taxon>
        <taxon>Ruania</taxon>
    </lineage>
</organism>
<evidence type="ECO:0000313" key="8">
    <source>
        <dbReference type="Proteomes" id="UP000199220"/>
    </source>
</evidence>
<dbReference type="PANTHER" id="PTHR42852:SF6">
    <property type="entry name" value="THIOL:DISULFIDE INTERCHANGE PROTEIN DSBE"/>
    <property type="match status" value="1"/>
</dbReference>
<dbReference type="PROSITE" id="PS51257">
    <property type="entry name" value="PROKAR_LIPOPROTEIN"/>
    <property type="match status" value="1"/>
</dbReference>
<gene>
    <name evidence="7" type="ORF">SAMN04488554_0183</name>
</gene>
<sequence>MNLRFPEFTGPRRRGVLLGGMAAVLVLAGCSGQDAITDDGVTSGYVAGDGTIETWAPAERSEPVELSGESYHEEPVDIADWRGGPVVLNFWYAECPPCRAEAPDLAQVSQDYADDGVHFLGVNHTNDAGTALAFERRFDVPYPSLHDRDAEGVAAVQGVVPLQAMPSTVVLDAEGRVAARVIGLVEASTLSGLLDDVLAEAP</sequence>
<dbReference type="GO" id="GO:0016491">
    <property type="term" value="F:oxidoreductase activity"/>
    <property type="evidence" value="ECO:0007669"/>
    <property type="project" value="InterPro"/>
</dbReference>
<evidence type="ECO:0000256" key="3">
    <source>
        <dbReference type="ARBA" id="ARBA00022968"/>
    </source>
</evidence>
<dbReference type="InterPro" id="IPR013766">
    <property type="entry name" value="Thioredoxin_domain"/>
</dbReference>
<dbReference type="STRING" id="648782.SAMN04488554_0183"/>
<dbReference type="PROSITE" id="PS51352">
    <property type="entry name" value="THIOREDOXIN_2"/>
    <property type="match status" value="1"/>
</dbReference>
<keyword evidence="7" id="KW-0413">Isomerase</keyword>
<dbReference type="GO" id="GO:0017004">
    <property type="term" value="P:cytochrome complex assembly"/>
    <property type="evidence" value="ECO:0007669"/>
    <property type="project" value="UniProtKB-KW"/>
</dbReference>
<evidence type="ECO:0000256" key="5">
    <source>
        <dbReference type="ARBA" id="ARBA00023284"/>
    </source>
</evidence>
<dbReference type="InterPro" id="IPR050553">
    <property type="entry name" value="Thioredoxin_ResA/DsbE_sf"/>
</dbReference>
<dbReference type="GO" id="GO:0016853">
    <property type="term" value="F:isomerase activity"/>
    <property type="evidence" value="ECO:0007669"/>
    <property type="project" value="UniProtKB-KW"/>
</dbReference>
<comment type="subcellular location">
    <subcellularLocation>
        <location evidence="1">Cell envelope</location>
    </subcellularLocation>
</comment>
<proteinExistence type="predicted"/>
<feature type="domain" description="Thioredoxin" evidence="6">
    <location>
        <begin position="50"/>
        <end position="199"/>
    </location>
</feature>
<dbReference type="RefSeq" id="WP_245708610.1">
    <property type="nucleotide sequence ID" value="NZ_FNTX01000001.1"/>
</dbReference>
<keyword evidence="8" id="KW-1185">Reference proteome</keyword>
<dbReference type="InterPro" id="IPR013740">
    <property type="entry name" value="Redoxin"/>
</dbReference>
<name>A0A1H5BS87_9MICO</name>
<evidence type="ECO:0000259" key="6">
    <source>
        <dbReference type="PROSITE" id="PS51352"/>
    </source>
</evidence>
<reference evidence="8" key="1">
    <citation type="submission" date="2016-10" db="EMBL/GenBank/DDBJ databases">
        <authorList>
            <person name="Varghese N."/>
            <person name="Submissions S."/>
        </authorList>
    </citation>
    <scope>NUCLEOTIDE SEQUENCE [LARGE SCALE GENOMIC DNA]</scope>
    <source>
        <strain evidence="8">DSM 21368</strain>
    </source>
</reference>